<feature type="region of interest" description="Disordered" evidence="8">
    <location>
        <begin position="1"/>
        <end position="34"/>
    </location>
</feature>
<dbReference type="PRINTS" id="PR00014">
    <property type="entry name" value="FNTYPEIII"/>
</dbReference>
<organism evidence="11 12">
    <name type="scientific">Balaenoptera physalus</name>
    <name type="common">Fin whale</name>
    <name type="synonym">Balaena physalus</name>
    <dbReference type="NCBI Taxonomy" id="9770"/>
    <lineage>
        <taxon>Eukaryota</taxon>
        <taxon>Metazoa</taxon>
        <taxon>Chordata</taxon>
        <taxon>Craniata</taxon>
        <taxon>Vertebrata</taxon>
        <taxon>Euteleostomi</taxon>
        <taxon>Mammalia</taxon>
        <taxon>Eutheria</taxon>
        <taxon>Laurasiatheria</taxon>
        <taxon>Artiodactyla</taxon>
        <taxon>Whippomorpha</taxon>
        <taxon>Cetacea</taxon>
        <taxon>Mysticeti</taxon>
        <taxon>Balaenopteridae</taxon>
        <taxon>Balaenoptera</taxon>
    </lineage>
</organism>
<keyword evidence="3" id="KW-0130">Cell adhesion</keyword>
<sequence>HWHQTSQAEGWWSSPSLQLGPQRARRQQAGRAKDAVILKEEGPRDMHSWVLEEENAEHVVLNCEHLLPHSGQSAPSGRRWADSRKLQAFVVEEEKKKKKDDDDLGIPPEIWELLKGAKKSEYERIAFQYGITDLRGMLKRLKKAKVEVKKGSAFTKKLDPAYQVDRGNKIKLVVEISNPDLPLKWFKNGQEIKPSNKHVFENVGKKRILTINKCTLADDAAYEVVVKDEKCFTEVFVREPPVLIITPLEDQQVFVGDRVEMAVEVSEEGAQVMWMKDGVELTREDSFKAMYRLKKDGKRHILIYSDVTLEDSGHYQVMTNGGQCEAELIVEEKQLEVLQDIADVTVKASEQAVFKCEVSDEKVTGKWYKNGVEVRPSKRITITHVGRFHRLVIDDVHPEDEGDYTFVPDGSALSLSAKLKFLEITVEYVPKQEPPKIHLDFSGKTSENSVVVVAGNKLRLDVSITGEPPPVATWMKEDEVFSGTEGRVRIEKRADTSSFVIESAERADQGHYTIKVTNPVGEDMASIFLQVVGYLLERKKKGSQRWMKLNFEVFPETTYESTNMIEGILYEMRVFAVNAIGVSQPSVNTKPFLPIAPTSEPQHLTVENVTDTTTTLNVQIENMKDTATIHIRVVEKAGPPEKVMVKEVWGSNALVEWKPPKDDGNSEVTGYFIQKADKKTMEWFNVYEHNRQTSCTVSDLIMGNEYYFRVYSENICGLSDLPGVSKNTAWILKTGATFKMPKYKEHDFRTPPKFLTPLPDRVVVAGYATALNCAVRGYPKPKVVWMKNNVEISGDPKYLMNNYLGVLTLNIRRPSSFDSGTYTCRAVNELGEALAECKLEVRSEHGAGPSAAPARPSPTPFTKLTGGRG</sequence>
<dbReference type="InterPro" id="IPR003598">
    <property type="entry name" value="Ig_sub2"/>
</dbReference>
<dbReference type="FunFam" id="2.60.40.10:FF:000646">
    <property type="entry name" value="Myosin binding protein C, fast type"/>
    <property type="match status" value="1"/>
</dbReference>
<evidence type="ECO:0000256" key="5">
    <source>
        <dbReference type="ARBA" id="ARBA00023203"/>
    </source>
</evidence>
<comment type="similarity">
    <text evidence="7">Belongs to the immunoglobulin superfamily. MyBP family.</text>
</comment>
<keyword evidence="5" id="KW-0009">Actin-binding</keyword>
<dbReference type="Pfam" id="PF00041">
    <property type="entry name" value="fn3"/>
    <property type="match status" value="1"/>
</dbReference>
<evidence type="ECO:0000256" key="7">
    <source>
        <dbReference type="ARBA" id="ARBA00038352"/>
    </source>
</evidence>
<keyword evidence="6" id="KW-0393">Immunoglobulin domain</keyword>
<evidence type="ECO:0000259" key="9">
    <source>
        <dbReference type="PROSITE" id="PS50835"/>
    </source>
</evidence>
<keyword evidence="2" id="KW-0677">Repeat</keyword>
<dbReference type="PANTHER" id="PTHR13817">
    <property type="entry name" value="TITIN"/>
    <property type="match status" value="1"/>
</dbReference>
<protein>
    <recommendedName>
        <fullName evidence="13">Myosin-binding protein C, fast-type</fullName>
    </recommendedName>
</protein>
<dbReference type="PANTHER" id="PTHR13817:SF17">
    <property type="entry name" value="MYOSIN-BINDING PROTEIN C, FAST-TYPE"/>
    <property type="match status" value="1"/>
</dbReference>
<dbReference type="GO" id="GO:0031430">
    <property type="term" value="C:M band"/>
    <property type="evidence" value="ECO:0007669"/>
    <property type="project" value="TreeGrafter"/>
</dbReference>
<dbReference type="GO" id="GO:0045214">
    <property type="term" value="P:sarcomere organization"/>
    <property type="evidence" value="ECO:0007669"/>
    <property type="project" value="TreeGrafter"/>
</dbReference>
<dbReference type="CDD" id="cd00063">
    <property type="entry name" value="FN3"/>
    <property type="match status" value="2"/>
</dbReference>
<evidence type="ECO:0000256" key="3">
    <source>
        <dbReference type="ARBA" id="ARBA00022889"/>
    </source>
</evidence>
<name>A0A643C9T3_BALPH</name>
<feature type="non-terminal residue" evidence="11">
    <location>
        <position position="1"/>
    </location>
</feature>
<dbReference type="SMART" id="SM00409">
    <property type="entry name" value="IG"/>
    <property type="match status" value="5"/>
</dbReference>
<dbReference type="InterPro" id="IPR003599">
    <property type="entry name" value="Ig_sub"/>
</dbReference>
<dbReference type="OrthoDB" id="6107607at2759"/>
<dbReference type="FunFam" id="2.60.40.10:FF:000085">
    <property type="entry name" value="Myosin-binding protein C, slow type"/>
    <property type="match status" value="1"/>
</dbReference>
<dbReference type="InterPro" id="IPR036179">
    <property type="entry name" value="Ig-like_dom_sf"/>
</dbReference>
<evidence type="ECO:0000259" key="10">
    <source>
        <dbReference type="PROSITE" id="PS50853"/>
    </source>
</evidence>
<dbReference type="GO" id="GO:0032982">
    <property type="term" value="C:myosin filament"/>
    <property type="evidence" value="ECO:0007669"/>
    <property type="project" value="UniProtKB-KW"/>
</dbReference>
<comment type="caution">
    <text evidence="11">The sequence shown here is derived from an EMBL/GenBank/DDBJ whole genome shotgun (WGS) entry which is preliminary data.</text>
</comment>
<dbReference type="FunFam" id="2.60.40.10:FF:000081">
    <property type="entry name" value="Myosin-binding protein C, slow type"/>
    <property type="match status" value="1"/>
</dbReference>
<evidence type="ECO:0000256" key="1">
    <source>
        <dbReference type="ARBA" id="ARBA00022433"/>
    </source>
</evidence>
<dbReference type="PROSITE" id="PS50835">
    <property type="entry name" value="IG_LIKE"/>
    <property type="match status" value="4"/>
</dbReference>
<dbReference type="FunFam" id="2.60.40.10:FF:000070">
    <property type="entry name" value="Myosin-binding protein C, slow type"/>
    <property type="match status" value="1"/>
</dbReference>
<feature type="region of interest" description="Disordered" evidence="8">
    <location>
        <begin position="845"/>
        <end position="869"/>
    </location>
</feature>
<dbReference type="Pfam" id="PF18362">
    <property type="entry name" value="THB"/>
    <property type="match status" value="1"/>
</dbReference>
<keyword evidence="12" id="KW-1185">Reference proteome</keyword>
<dbReference type="EMBL" id="SGJD01002138">
    <property type="protein sequence ID" value="KAB0396575.1"/>
    <property type="molecule type" value="Genomic_DNA"/>
</dbReference>
<feature type="domain" description="Ig-like" evidence="9">
    <location>
        <begin position="333"/>
        <end position="405"/>
    </location>
</feature>
<feature type="domain" description="Fibronectin type-III" evidence="10">
    <location>
        <begin position="639"/>
        <end position="737"/>
    </location>
</feature>
<proteinExistence type="inferred from homology"/>
<feature type="domain" description="Ig-like" evidence="9">
    <location>
        <begin position="435"/>
        <end position="528"/>
    </location>
</feature>
<evidence type="ECO:0008006" key="13">
    <source>
        <dbReference type="Google" id="ProtNLM"/>
    </source>
</evidence>
<dbReference type="FunFam" id="2.60.40.10:FF:000060">
    <property type="entry name" value="Myosin-binding protein C, slow type"/>
    <property type="match status" value="1"/>
</dbReference>
<dbReference type="FunFam" id="2.60.40.10:FF:000062">
    <property type="entry name" value="Myosin-binding protein C, slow type"/>
    <property type="match status" value="1"/>
</dbReference>
<evidence type="ECO:0000256" key="2">
    <source>
        <dbReference type="ARBA" id="ARBA00022737"/>
    </source>
</evidence>
<dbReference type="CDD" id="cd00096">
    <property type="entry name" value="Ig"/>
    <property type="match status" value="2"/>
</dbReference>
<feature type="domain" description="Fibronectin type-III" evidence="10">
    <location>
        <begin position="500"/>
        <end position="598"/>
    </location>
</feature>
<dbReference type="InterPro" id="IPR036116">
    <property type="entry name" value="FN3_sf"/>
</dbReference>
<dbReference type="PROSITE" id="PS50853">
    <property type="entry name" value="FN3"/>
    <property type="match status" value="2"/>
</dbReference>
<dbReference type="InterPro" id="IPR013098">
    <property type="entry name" value="Ig_I-set"/>
</dbReference>
<gene>
    <name evidence="11" type="ORF">E2I00_005854</name>
</gene>
<dbReference type="GO" id="GO:0007155">
    <property type="term" value="P:cell adhesion"/>
    <property type="evidence" value="ECO:0007669"/>
    <property type="project" value="UniProtKB-KW"/>
</dbReference>
<dbReference type="SMART" id="SM00060">
    <property type="entry name" value="FN3"/>
    <property type="match status" value="2"/>
</dbReference>
<evidence type="ECO:0000256" key="4">
    <source>
        <dbReference type="ARBA" id="ARBA00023179"/>
    </source>
</evidence>
<evidence type="ECO:0000313" key="12">
    <source>
        <dbReference type="Proteomes" id="UP000437017"/>
    </source>
</evidence>
<dbReference type="SMART" id="SM00408">
    <property type="entry name" value="IGc2"/>
    <property type="match status" value="3"/>
</dbReference>
<dbReference type="CDD" id="cd05894">
    <property type="entry name" value="Ig_C5_MyBP-C"/>
    <property type="match status" value="1"/>
</dbReference>
<evidence type="ECO:0000256" key="8">
    <source>
        <dbReference type="SAM" id="MobiDB-lite"/>
    </source>
</evidence>
<evidence type="ECO:0000313" key="11">
    <source>
        <dbReference type="EMBL" id="KAB0396575.1"/>
    </source>
</evidence>
<dbReference type="SUPFAM" id="SSF48726">
    <property type="entry name" value="Immunoglobulin"/>
    <property type="match status" value="5"/>
</dbReference>
<dbReference type="Gene3D" id="2.60.40.10">
    <property type="entry name" value="Immunoglobulins"/>
    <property type="match status" value="7"/>
</dbReference>
<dbReference type="InterPro" id="IPR013783">
    <property type="entry name" value="Ig-like_fold"/>
</dbReference>
<reference evidence="11 12" key="1">
    <citation type="journal article" date="2019" name="PLoS ONE">
        <title>Genomic analyses reveal an absence of contemporary introgressive admixture between fin whales and blue whales, despite known hybrids.</title>
        <authorList>
            <person name="Westbury M.V."/>
            <person name="Petersen B."/>
            <person name="Lorenzen E.D."/>
        </authorList>
    </citation>
    <scope>NUCLEOTIDE SEQUENCE [LARGE SCALE GENOMIC DNA]</scope>
    <source>
        <strain evidence="11">FinWhale-01</strain>
    </source>
</reference>
<keyword evidence="1" id="KW-0787">Thick filament</keyword>
<dbReference type="InterPro" id="IPR040849">
    <property type="entry name" value="MyBP-C_THB"/>
</dbReference>
<feature type="domain" description="Ig-like" evidence="9">
    <location>
        <begin position="752"/>
        <end position="840"/>
    </location>
</feature>
<dbReference type="InterPro" id="IPR007110">
    <property type="entry name" value="Ig-like_dom"/>
</dbReference>
<feature type="domain" description="Ig-like" evidence="9">
    <location>
        <begin position="241"/>
        <end position="315"/>
    </location>
</feature>
<dbReference type="SUPFAM" id="SSF49265">
    <property type="entry name" value="Fibronectin type III"/>
    <property type="match status" value="1"/>
</dbReference>
<dbReference type="Proteomes" id="UP000437017">
    <property type="component" value="Unassembled WGS sequence"/>
</dbReference>
<dbReference type="Pfam" id="PF07679">
    <property type="entry name" value="I-set"/>
    <property type="match status" value="5"/>
</dbReference>
<dbReference type="GO" id="GO:0003779">
    <property type="term" value="F:actin binding"/>
    <property type="evidence" value="ECO:0007669"/>
    <property type="project" value="UniProtKB-KW"/>
</dbReference>
<accession>A0A643C9T3</accession>
<dbReference type="InterPro" id="IPR050964">
    <property type="entry name" value="Striated_Muscle_Regulatory"/>
</dbReference>
<feature type="compositionally biased region" description="Polar residues" evidence="8">
    <location>
        <begin position="1"/>
        <end position="19"/>
    </location>
</feature>
<dbReference type="AlphaFoldDB" id="A0A643C9T3"/>
<keyword evidence="4" id="KW-0514">Muscle protein</keyword>
<dbReference type="InterPro" id="IPR003961">
    <property type="entry name" value="FN3_dom"/>
</dbReference>
<evidence type="ECO:0000256" key="6">
    <source>
        <dbReference type="ARBA" id="ARBA00023319"/>
    </source>
</evidence>